<evidence type="ECO:0000256" key="1">
    <source>
        <dbReference type="SAM" id="Phobius"/>
    </source>
</evidence>
<evidence type="ECO:0000313" key="2">
    <source>
        <dbReference type="EMBL" id="ATW24504.1"/>
    </source>
</evidence>
<gene>
    <name evidence="2" type="ORF">DCMF_06665</name>
</gene>
<protein>
    <submittedName>
        <fullName evidence="2">Uncharacterized protein</fullName>
    </submittedName>
</protein>
<feature type="transmembrane region" description="Helical" evidence="1">
    <location>
        <begin position="160"/>
        <end position="181"/>
    </location>
</feature>
<evidence type="ECO:0000313" key="3">
    <source>
        <dbReference type="Proteomes" id="UP000323521"/>
    </source>
</evidence>
<dbReference type="KEGG" id="fwa:DCMF_06665"/>
<keyword evidence="1" id="KW-1133">Transmembrane helix</keyword>
<keyword evidence="3" id="KW-1185">Reference proteome</keyword>
<feature type="transmembrane region" description="Helical" evidence="1">
    <location>
        <begin position="64"/>
        <end position="81"/>
    </location>
</feature>
<reference evidence="2 3" key="1">
    <citation type="submission" date="2016-10" db="EMBL/GenBank/DDBJ databases">
        <title>Complete Genome Sequence of Peptococcaceae strain DCMF.</title>
        <authorList>
            <person name="Edwards R.J."/>
            <person name="Holland S.I."/>
            <person name="Deshpande N.P."/>
            <person name="Wong Y.K."/>
            <person name="Ertan H."/>
            <person name="Manefield M."/>
            <person name="Russell T.L."/>
            <person name="Lee M.J."/>
        </authorList>
    </citation>
    <scope>NUCLEOTIDE SEQUENCE [LARGE SCALE GENOMIC DNA]</scope>
    <source>
        <strain evidence="2 3">DCMF</strain>
    </source>
</reference>
<keyword evidence="1" id="KW-0812">Transmembrane</keyword>
<dbReference type="RefSeq" id="WP_148133703.1">
    <property type="nucleotide sequence ID" value="NZ_CP017634.1"/>
</dbReference>
<dbReference type="EMBL" id="CP017634">
    <property type="protein sequence ID" value="ATW24504.1"/>
    <property type="molecule type" value="Genomic_DNA"/>
</dbReference>
<name>A0A3G1KPW8_FORW1</name>
<dbReference type="AlphaFoldDB" id="A0A3G1KPW8"/>
<dbReference type="Proteomes" id="UP000323521">
    <property type="component" value="Chromosome"/>
</dbReference>
<organism evidence="2 3">
    <name type="scientific">Formimonas warabiya</name>
    <dbReference type="NCBI Taxonomy" id="1761012"/>
    <lineage>
        <taxon>Bacteria</taxon>
        <taxon>Bacillati</taxon>
        <taxon>Bacillota</taxon>
        <taxon>Clostridia</taxon>
        <taxon>Eubacteriales</taxon>
        <taxon>Peptococcaceae</taxon>
        <taxon>Candidatus Formimonas</taxon>
    </lineage>
</organism>
<feature type="transmembrane region" description="Helical" evidence="1">
    <location>
        <begin position="130"/>
        <end position="148"/>
    </location>
</feature>
<sequence length="211" mass="24556">MKEASTEAGHSLNSLLNLYSLLQTKIEFYQKKADDDPVKFLPMVILLLGTDILCVNKLFEAEMVFFVIPLFSMMAHYRFSFYSRFVAILRGYSAYLEGEINKLSGENYFMWNAKYISEFISPHKFRTNRVSDPVLNLFLLLPNIYSFYRMFCAFTGENFLFLGVILVYLLFYIVFTSLMTYETIQNGAMRRKAAEYPAQFAKAYSLDGVEK</sequence>
<keyword evidence="1" id="KW-0472">Membrane</keyword>
<accession>A0A3G1KPW8</accession>
<proteinExistence type="predicted"/>